<dbReference type="Gene3D" id="2.130.10.130">
    <property type="entry name" value="Integrin alpha, N-terminal"/>
    <property type="match status" value="1"/>
</dbReference>
<evidence type="ECO:0000256" key="1">
    <source>
        <dbReference type="ARBA" id="ARBA00022729"/>
    </source>
</evidence>
<dbReference type="SUPFAM" id="SSF69318">
    <property type="entry name" value="Integrin alpha N-terminal domain"/>
    <property type="match status" value="1"/>
</dbReference>
<dbReference type="CDD" id="cd00102">
    <property type="entry name" value="IPT"/>
    <property type="match status" value="1"/>
</dbReference>
<organism evidence="4 5">
    <name type="scientific">Pseudobacter ginsenosidimutans</name>
    <dbReference type="NCBI Taxonomy" id="661488"/>
    <lineage>
        <taxon>Bacteria</taxon>
        <taxon>Pseudomonadati</taxon>
        <taxon>Bacteroidota</taxon>
        <taxon>Chitinophagia</taxon>
        <taxon>Chitinophagales</taxon>
        <taxon>Chitinophagaceae</taxon>
        <taxon>Pseudobacter</taxon>
    </lineage>
</organism>
<dbReference type="SUPFAM" id="SSF50939">
    <property type="entry name" value="Sialidases"/>
    <property type="match status" value="1"/>
</dbReference>
<dbReference type="InterPro" id="IPR015943">
    <property type="entry name" value="WD40/YVTN_repeat-like_dom_sf"/>
</dbReference>
<evidence type="ECO:0000313" key="5">
    <source>
        <dbReference type="Proteomes" id="UP000293874"/>
    </source>
</evidence>
<dbReference type="InterPro" id="IPR028994">
    <property type="entry name" value="Integrin_alpha_N"/>
</dbReference>
<feature type="signal peptide" evidence="2">
    <location>
        <begin position="1"/>
        <end position="26"/>
    </location>
</feature>
<reference evidence="4 5" key="1">
    <citation type="submission" date="2019-02" db="EMBL/GenBank/DDBJ databases">
        <title>Genomic Encyclopedia of Type Strains, Phase IV (KMG-IV): sequencing the most valuable type-strain genomes for metagenomic binning, comparative biology and taxonomic classification.</title>
        <authorList>
            <person name="Goeker M."/>
        </authorList>
    </citation>
    <scope>NUCLEOTIDE SEQUENCE [LARGE SCALE GENOMIC DNA]</scope>
    <source>
        <strain evidence="4 5">DSM 18116</strain>
    </source>
</reference>
<feature type="domain" description="IPT/TIG" evidence="3">
    <location>
        <begin position="441"/>
        <end position="508"/>
    </location>
</feature>
<dbReference type="SUPFAM" id="SSF81296">
    <property type="entry name" value="E set domains"/>
    <property type="match status" value="2"/>
</dbReference>
<dbReference type="CDD" id="cd15482">
    <property type="entry name" value="Sialidase_non-viral"/>
    <property type="match status" value="1"/>
</dbReference>
<proteinExistence type="predicted"/>
<dbReference type="Pfam" id="PF01833">
    <property type="entry name" value="TIG"/>
    <property type="match status" value="2"/>
</dbReference>
<dbReference type="InterPro" id="IPR013517">
    <property type="entry name" value="FG-GAP"/>
</dbReference>
<dbReference type="InterPro" id="IPR014756">
    <property type="entry name" value="Ig_E-set"/>
</dbReference>
<dbReference type="PANTHER" id="PTHR44103:SF1">
    <property type="entry name" value="PROPROTEIN CONVERTASE P"/>
    <property type="match status" value="1"/>
</dbReference>
<dbReference type="PANTHER" id="PTHR44103">
    <property type="entry name" value="PROPROTEIN CONVERTASE P"/>
    <property type="match status" value="1"/>
</dbReference>
<protein>
    <submittedName>
        <fullName evidence="4">Photosystem II stability/assembly factor-like uncharacterized protein</fullName>
    </submittedName>
</protein>
<dbReference type="CDD" id="cd00603">
    <property type="entry name" value="IPT_PCSR"/>
    <property type="match status" value="1"/>
</dbReference>
<dbReference type="RefSeq" id="WP_130540353.1">
    <property type="nucleotide sequence ID" value="NZ_SGXA01000001.1"/>
</dbReference>
<comment type="caution">
    <text evidence="4">The sequence shown here is derived from an EMBL/GenBank/DDBJ whole genome shotgun (WGS) entry which is preliminary data.</text>
</comment>
<feature type="domain" description="IPT/TIG" evidence="3">
    <location>
        <begin position="524"/>
        <end position="588"/>
    </location>
</feature>
<dbReference type="InterPro" id="IPR013783">
    <property type="entry name" value="Ig-like_fold"/>
</dbReference>
<keyword evidence="5" id="KW-1185">Reference proteome</keyword>
<sequence>MSHFLRFNPGRFCLLLMMVFCSLQSAAQFRLAHRMEDASNAVREIHFFSHNEGYAAFHKWIGYTSDSGKHFIQKNITNANVNYNGYSVNLTFGFGIAGVYAFDKNKLLVYGDYGSVPAILYSTDGGSTFKLVHHTVLNTGQLFTGVTKIIFTSATTGYATEPDRIVKTTDGGQSWSSVLERQNGFFSDLQSPSTDLVFAFSRDQSGGLWLMRSDNAGLNWNPVTKPLSYVNHAFFISKDKGWVNARKTAENVNNNSTWYTSDGGNNWKEMAPETGSPFFGPKMQFVNDSSGYALSWGNLLYKTTDSGKVWEPLPFANGDEQLMPTLQSFFIRNEDQIWLGGDGHSAIALTANGGGITLPQARFGIDTAGYSNTGITKLVNYSKPNYLYKWFVNGVQISTDYHTTYRHHFSNISDIIELVVIKGSRTDTFRRQQDYPELPAPVVSSFSPQSGSAGTVVEIRGTGFNYVNAVSFGGAPAASFRIISSEILLAVVASGSSGNVTVSTFYTSHSKPGFQYYTASANAPVITGMSADFGNAGNSITLTGQNFGASAANNQVNFGSIKAVISSASSTQITVQVPAGAIYGPITVLNKTTSLSAASPRPFNVTFPDSSNFTPTTWKPALYLPISYHAAYGNIIGGDIDGDGKNDLLHTGSGRNSDFTVYLNTGTGNKFSFAEPVSVPMKSTEFTVAILKDLDGDGKPDFIPFAGSGGVQVARNTSTPGHVSFDNTRYLPGTWSHQSLNVDDLDGDGRPDLVAGIEGEPYLEVLRNTSSSGSIAFAEPKQYSVLWRPSDIGCADLDGDGKKEIITYSGEYATEAGLVEILRNTGSRGNISFVHSTEFRASGGMLNAHFIRLVDFDGDGKPDIILANDKNLIFYRNTTTAPGNFTFDTPITLERPFKFATMHVANFTGGKKADLALGGDTRILWAYKNYSTPGQIKQEEATHWETLTPFDRFYNTVSDFNGDNKPDLAAYDYDTRTFNFFENMTGVPITSRICTGEGGELQCDITGTNFQWQVNRGSGFVDLVNDANVTGATTAKLELKQLPASWNDYTIRCVADGRYSSIWRLFVAGSLTPGLSVSVPSTSFCKDEMVTFTATVTDAGLLPYLNWYINGELVQLREDLQFSTKELKQGDKVQVKLSSSEKCSVGLPAISNLLTMTQKGELPKAVIQPTSSVICSDSVVTFKAVVVNGGSNPSFQWKYEDEIVGGNSAELTIPVTLPYTYIYLKMTSNAAICNNGPVDAFLDAPVRANFNSNVSIKPSGAMACPGIPVTFTATPGFVHSNETPAYQWLVNDISAGSNNTIFTTSTLKGGDQVKVKIISTQRCTQPAFSNIITLTQGTGPAPLPLASIDGKTIVKPGEGATYTAKIVNPGIDAFIYWEDSVAARGWNSVDGSNGRYEIDYWPGVAEVKLRYHYQSFINCVGEVTVQSNKLTIKVSNVTTGIDPVNGGSLGIRYYPNPVPKTLIIDGLSLSDKWETIVINDISGKQIMELPVKNMRKIELPVQRLTPGIYVAILNRREGRKAYLKFVKQ</sequence>
<dbReference type="Gene3D" id="2.130.10.10">
    <property type="entry name" value="YVTN repeat-like/Quinoprotein amine dehydrogenase"/>
    <property type="match status" value="1"/>
</dbReference>
<evidence type="ECO:0000313" key="4">
    <source>
        <dbReference type="EMBL" id="RZS76031.1"/>
    </source>
</evidence>
<name>A0A4Q7N4U6_9BACT</name>
<accession>A0A4Q7N4U6</accession>
<keyword evidence="1 2" id="KW-0732">Signal</keyword>
<dbReference type="EMBL" id="SGXA01000001">
    <property type="protein sequence ID" value="RZS76031.1"/>
    <property type="molecule type" value="Genomic_DNA"/>
</dbReference>
<dbReference type="Proteomes" id="UP000293874">
    <property type="component" value="Unassembled WGS sequence"/>
</dbReference>
<gene>
    <name evidence="4" type="ORF">EV199_1907</name>
</gene>
<feature type="chain" id="PRO_5020456406" evidence="2">
    <location>
        <begin position="27"/>
        <end position="1528"/>
    </location>
</feature>
<evidence type="ECO:0000256" key="2">
    <source>
        <dbReference type="SAM" id="SignalP"/>
    </source>
</evidence>
<evidence type="ECO:0000259" key="3">
    <source>
        <dbReference type="Pfam" id="PF01833"/>
    </source>
</evidence>
<dbReference type="InterPro" id="IPR002909">
    <property type="entry name" value="IPT_dom"/>
</dbReference>
<dbReference type="InterPro" id="IPR036278">
    <property type="entry name" value="Sialidase_sf"/>
</dbReference>
<dbReference type="Pfam" id="PF13517">
    <property type="entry name" value="FG-GAP_3"/>
    <property type="match status" value="3"/>
</dbReference>
<dbReference type="Gene3D" id="2.60.40.10">
    <property type="entry name" value="Immunoglobulins"/>
    <property type="match status" value="2"/>
</dbReference>